<reference evidence="2" key="1">
    <citation type="journal article" date="2021" name="Proc. Natl. Acad. Sci. U.S.A.">
        <title>A Catalog of Tens of Thousands of Viruses from Human Metagenomes Reveals Hidden Associations with Chronic Diseases.</title>
        <authorList>
            <person name="Tisza M.J."/>
            <person name="Buck C.B."/>
        </authorList>
    </citation>
    <scope>NUCLEOTIDE SEQUENCE</scope>
    <source>
        <strain evidence="2">CtLnO19</strain>
    </source>
</reference>
<evidence type="ECO:0000313" key="2">
    <source>
        <dbReference type="EMBL" id="DAE00273.1"/>
    </source>
</evidence>
<sequence length="29" mass="3558">MQVLESIYTVLHFIFLYIYITKLDKESHL</sequence>
<dbReference type="EMBL" id="BK015301">
    <property type="protein sequence ID" value="DAE00273.1"/>
    <property type="molecule type" value="Genomic_DNA"/>
</dbReference>
<name>A0A8S5P1G9_9CAUD</name>
<keyword evidence="1" id="KW-1133">Transmembrane helix</keyword>
<keyword evidence="1" id="KW-0812">Transmembrane</keyword>
<keyword evidence="1" id="KW-0472">Membrane</keyword>
<accession>A0A8S5P1G9</accession>
<protein>
    <submittedName>
        <fullName evidence="2">Uncharacterized protein</fullName>
    </submittedName>
</protein>
<evidence type="ECO:0000256" key="1">
    <source>
        <dbReference type="SAM" id="Phobius"/>
    </source>
</evidence>
<organism evidence="2">
    <name type="scientific">Myoviridae sp. ctLnO19</name>
    <dbReference type="NCBI Taxonomy" id="2825085"/>
    <lineage>
        <taxon>Viruses</taxon>
        <taxon>Duplodnaviria</taxon>
        <taxon>Heunggongvirae</taxon>
        <taxon>Uroviricota</taxon>
        <taxon>Caudoviricetes</taxon>
    </lineage>
</organism>
<feature type="transmembrane region" description="Helical" evidence="1">
    <location>
        <begin position="6"/>
        <end position="23"/>
    </location>
</feature>
<proteinExistence type="predicted"/>